<accession>A0A261EQY0</accession>
<evidence type="ECO:0000256" key="2">
    <source>
        <dbReference type="ARBA" id="ARBA00012755"/>
    </source>
</evidence>
<evidence type="ECO:0000313" key="7">
    <source>
        <dbReference type="EMBL" id="OZG49076.1"/>
    </source>
</evidence>
<name>A0A261EQY0_9BIFI</name>
<dbReference type="InterPro" id="IPR050985">
    <property type="entry name" value="Alpha-glycosidase_related"/>
</dbReference>
<dbReference type="InterPro" id="IPR000111">
    <property type="entry name" value="Glyco_hydro_27/36_CS"/>
</dbReference>
<dbReference type="EMBL" id="MWWS01000006">
    <property type="protein sequence ID" value="OZG49076.1"/>
    <property type="molecule type" value="Genomic_DNA"/>
</dbReference>
<gene>
    <name evidence="7" type="ORF">BOCO_1136</name>
</gene>
<evidence type="ECO:0000259" key="6">
    <source>
        <dbReference type="Pfam" id="PF16875"/>
    </source>
</evidence>
<comment type="caution">
    <text evidence="7">The sequence shown here is derived from an EMBL/GenBank/DDBJ whole genome shotgun (WGS) entry which is preliminary data.</text>
</comment>
<dbReference type="InterPro" id="IPR017853">
    <property type="entry name" value="GH"/>
</dbReference>
<dbReference type="Gene3D" id="3.20.20.70">
    <property type="entry name" value="Aldolase class I"/>
    <property type="match status" value="1"/>
</dbReference>
<dbReference type="PANTHER" id="PTHR43053">
    <property type="entry name" value="GLYCOSIDASE FAMILY 31"/>
    <property type="match status" value="1"/>
</dbReference>
<keyword evidence="8" id="KW-1185">Reference proteome</keyword>
<sequence>MLFPSASTTAKQQTRLMLSEAKAGDDLPQVCSLWASTDGMSPVSGPAQKIGRTPLLTEHSQDVYIHPGIEGQRILPHPNGISTGQDWSPRFILDRDPECSEQKLCMSAKDEDCGLEVTTCIETLAGGSLRIRHTVRNIAPGSYLLQGLKVRIPLADNQTEILDFAGRHEKERQPQRHDVHDGAWVREFRWGRTGFEGPVIMVGTPGFNFHQGQVVCVQPAWSGNTVLSVDRNSATAAGISAGELLLPGEVVLEEGQEYKSPWVLVTASNAGMDPIMHSLHSWERTLPAHPKSQPVTLNVWEAVMFDHDLDKLQDIADRAARIGVERYVLDDGWFHLRRDDTAGLGDWWVDKEVWPQGLTPLVDYVHDKGMQFGLWFEPEMINPDSDTYRQHPDWAMRARQENPLLQRNQLVLDLTNPEAFEYVYQKVSAVLEEHQIDYVKWDHNRDLLEAGSDLHGRSPAVHQQTLAYYRLLDRLRERFPHVAWESCASGGGRIDMSVIEHVSRFWNSDMTDALSRQLIQPWTMQTVAPEYIGAHISQPCSQQTHRSYSLDFRAATAVFYSFGIEWDIRDASDADLERLGAWVAWYKEHRDFLHSGDVVRLDTADEAVLAQGVLAQDGSRAIIAHIQYEESSSNRGIFLRIPGLDPTAQYKLTWTSPIQPEATLETFDVLGPLGQEHVSGEYLAQVGFRMPRCRPETARIVDIERV</sequence>
<evidence type="ECO:0000259" key="5">
    <source>
        <dbReference type="Pfam" id="PF16874"/>
    </source>
</evidence>
<evidence type="ECO:0000256" key="3">
    <source>
        <dbReference type="ARBA" id="ARBA00022801"/>
    </source>
</evidence>
<dbReference type="EC" id="3.2.1.22" evidence="2"/>
<dbReference type="PROSITE" id="PS00512">
    <property type="entry name" value="ALPHA_GALACTOSIDASE"/>
    <property type="match status" value="1"/>
</dbReference>
<dbReference type="InterPro" id="IPR038417">
    <property type="entry name" value="Alpga-gal_N_sf"/>
</dbReference>
<evidence type="ECO:0000256" key="1">
    <source>
        <dbReference type="ARBA" id="ARBA00001255"/>
    </source>
</evidence>
<dbReference type="Proteomes" id="UP000216004">
    <property type="component" value="Unassembled WGS sequence"/>
</dbReference>
<reference evidence="7 8" key="1">
    <citation type="journal article" date="2017" name="BMC Genomics">
        <title>Comparative genomic and phylogenomic analyses of the Bifidobacteriaceae family.</title>
        <authorList>
            <person name="Lugli G.A."/>
            <person name="Milani C."/>
            <person name="Turroni F."/>
            <person name="Duranti S."/>
            <person name="Mancabelli L."/>
            <person name="Mangifesta M."/>
            <person name="Ferrario C."/>
            <person name="Modesto M."/>
            <person name="Mattarelli P."/>
            <person name="Jiri K."/>
            <person name="van Sinderen D."/>
            <person name="Ventura M."/>
        </authorList>
    </citation>
    <scope>NUCLEOTIDE SEQUENCE [LARGE SCALE GENOMIC DNA]</scope>
    <source>
        <strain evidence="7 8">DSM 22924</strain>
    </source>
</reference>
<dbReference type="Pfam" id="PF16875">
    <property type="entry name" value="Glyco_hydro_36N"/>
    <property type="match status" value="1"/>
</dbReference>
<feature type="domain" description="Glycosyl hydrolase family 36 C-terminal" evidence="5">
    <location>
        <begin position="613"/>
        <end position="692"/>
    </location>
</feature>
<dbReference type="OrthoDB" id="9758822at2"/>
<dbReference type="Pfam" id="PF02065">
    <property type="entry name" value="Melibiase"/>
    <property type="match status" value="1"/>
</dbReference>
<dbReference type="GO" id="GO:0004557">
    <property type="term" value="F:alpha-galactosidase activity"/>
    <property type="evidence" value="ECO:0007669"/>
    <property type="project" value="UniProtKB-EC"/>
</dbReference>
<dbReference type="FunFam" id="3.20.20.70:FF:000118">
    <property type="entry name" value="Alpha-galactosidase"/>
    <property type="match status" value="1"/>
</dbReference>
<protein>
    <recommendedName>
        <fullName evidence="2">alpha-galactosidase</fullName>
        <ecNumber evidence="2">3.2.1.22</ecNumber>
    </recommendedName>
</protein>
<dbReference type="AlphaFoldDB" id="A0A261EQY0"/>
<keyword evidence="3 7" id="KW-0378">Hydrolase</keyword>
<dbReference type="SUPFAM" id="SSF51445">
    <property type="entry name" value="(Trans)glycosidases"/>
    <property type="match status" value="1"/>
</dbReference>
<feature type="domain" description="Glycosyl hydrolase family 36 N-terminal" evidence="6">
    <location>
        <begin position="100"/>
        <end position="252"/>
    </location>
</feature>
<keyword evidence="4" id="KW-0326">Glycosidase</keyword>
<comment type="catalytic activity">
    <reaction evidence="1">
        <text>Hydrolysis of terminal, non-reducing alpha-D-galactose residues in alpha-D-galactosides, including galactose oligosaccharides, galactomannans and galactolipids.</text>
        <dbReference type="EC" id="3.2.1.22"/>
    </reaction>
</comment>
<dbReference type="InterPro" id="IPR031704">
    <property type="entry name" value="Glyco_hydro_36_N"/>
</dbReference>
<evidence type="ECO:0000313" key="8">
    <source>
        <dbReference type="Proteomes" id="UP000216004"/>
    </source>
</evidence>
<dbReference type="InterPro" id="IPR002252">
    <property type="entry name" value="Glyco_hydro_36"/>
</dbReference>
<dbReference type="Gene3D" id="2.60.40.1180">
    <property type="entry name" value="Golgi alpha-mannosidase II"/>
    <property type="match status" value="1"/>
</dbReference>
<dbReference type="CDD" id="cd14791">
    <property type="entry name" value="GH36"/>
    <property type="match status" value="1"/>
</dbReference>
<organism evidence="7 8">
    <name type="scientific">Bombiscardovia coagulans</name>
    <dbReference type="NCBI Taxonomy" id="686666"/>
    <lineage>
        <taxon>Bacteria</taxon>
        <taxon>Bacillati</taxon>
        <taxon>Actinomycetota</taxon>
        <taxon>Actinomycetes</taxon>
        <taxon>Bifidobacteriales</taxon>
        <taxon>Bifidobacteriaceae</taxon>
        <taxon>Bombiscardovia</taxon>
    </lineage>
</organism>
<dbReference type="PRINTS" id="PR00743">
    <property type="entry name" value="GLHYDRLASE36"/>
</dbReference>
<dbReference type="RefSeq" id="WP_094723148.1">
    <property type="nucleotide sequence ID" value="NZ_MWWS01000006.1"/>
</dbReference>
<dbReference type="InterPro" id="IPR013785">
    <property type="entry name" value="Aldolase_TIM"/>
</dbReference>
<dbReference type="GO" id="GO:0016052">
    <property type="term" value="P:carbohydrate catabolic process"/>
    <property type="evidence" value="ECO:0007669"/>
    <property type="project" value="InterPro"/>
</dbReference>
<proteinExistence type="predicted"/>
<dbReference type="InterPro" id="IPR013780">
    <property type="entry name" value="Glyco_hydro_b"/>
</dbReference>
<dbReference type="Gene3D" id="2.70.98.60">
    <property type="entry name" value="alpha-galactosidase from lactobacil brevis"/>
    <property type="match status" value="1"/>
</dbReference>
<evidence type="ECO:0000256" key="4">
    <source>
        <dbReference type="ARBA" id="ARBA00023295"/>
    </source>
</evidence>
<dbReference type="PANTHER" id="PTHR43053:SF3">
    <property type="entry name" value="ALPHA-GALACTOSIDASE C-RELATED"/>
    <property type="match status" value="1"/>
</dbReference>
<dbReference type="Pfam" id="PF16874">
    <property type="entry name" value="Glyco_hydro_36C"/>
    <property type="match status" value="1"/>
</dbReference>
<dbReference type="InterPro" id="IPR031705">
    <property type="entry name" value="Glyco_hydro_36_C"/>
</dbReference>